<proteinExistence type="predicted"/>
<reference evidence="2" key="1">
    <citation type="submission" date="2019-05" db="EMBL/GenBank/DDBJ databases">
        <title>The de novo reference genome and transcriptome assemblies of the wild tomato species Solanum chilense.</title>
        <authorList>
            <person name="Stam R."/>
            <person name="Nosenko T."/>
            <person name="Hoerger A.C."/>
            <person name="Stephan W."/>
            <person name="Seidel M.A."/>
            <person name="Kuhn J.M.M."/>
            <person name="Haberer G."/>
            <person name="Tellier A."/>
        </authorList>
    </citation>
    <scope>NUCLEOTIDE SEQUENCE</scope>
    <source>
        <tissue evidence="2">Mature leaves</tissue>
    </source>
</reference>
<evidence type="ECO:0000256" key="1">
    <source>
        <dbReference type="SAM" id="MobiDB-lite"/>
    </source>
</evidence>
<protein>
    <submittedName>
        <fullName evidence="2">Uncharacterized protein</fullName>
    </submittedName>
</protein>
<comment type="caution">
    <text evidence="2">The sequence shown here is derived from an EMBL/GenBank/DDBJ whole genome shotgun (WGS) entry which is preliminary data.</text>
</comment>
<gene>
    <name evidence="2" type="ORF">EJD97_012565</name>
</gene>
<feature type="non-terminal residue" evidence="2">
    <location>
        <position position="161"/>
    </location>
</feature>
<name>A0A6N2BD32_SOLCI</name>
<feature type="region of interest" description="Disordered" evidence="1">
    <location>
        <begin position="55"/>
        <end position="76"/>
    </location>
</feature>
<evidence type="ECO:0000313" key="2">
    <source>
        <dbReference type="EMBL" id="TMW92785.1"/>
    </source>
</evidence>
<accession>A0A6N2BD32</accession>
<sequence length="161" mass="17361">HVVEVKCDKDIMIIVPKLKNGDIVELYVIHLVEEVVTAPPAIEYLNDVGGESNATFDKESSQSFEDSEGLGFEEPAQPIVGEKLSEVFGRTSTNAGKELGRASARVGEDMGGISFVVAASDIPKVGSDWESETEESDNLDNADLSDEGENEYGSDVHEEVI</sequence>
<organism evidence="2">
    <name type="scientific">Solanum chilense</name>
    <name type="common">Tomato</name>
    <name type="synonym">Lycopersicon chilense</name>
    <dbReference type="NCBI Taxonomy" id="4083"/>
    <lineage>
        <taxon>Eukaryota</taxon>
        <taxon>Viridiplantae</taxon>
        <taxon>Streptophyta</taxon>
        <taxon>Embryophyta</taxon>
        <taxon>Tracheophyta</taxon>
        <taxon>Spermatophyta</taxon>
        <taxon>Magnoliopsida</taxon>
        <taxon>eudicotyledons</taxon>
        <taxon>Gunneridae</taxon>
        <taxon>Pentapetalae</taxon>
        <taxon>asterids</taxon>
        <taxon>lamiids</taxon>
        <taxon>Solanales</taxon>
        <taxon>Solanaceae</taxon>
        <taxon>Solanoideae</taxon>
        <taxon>Solaneae</taxon>
        <taxon>Solanum</taxon>
        <taxon>Solanum subgen. Lycopersicon</taxon>
    </lineage>
</organism>
<feature type="non-terminal residue" evidence="2">
    <location>
        <position position="1"/>
    </location>
</feature>
<dbReference type="EMBL" id="RXGB01003202">
    <property type="protein sequence ID" value="TMW92785.1"/>
    <property type="molecule type" value="Genomic_DNA"/>
</dbReference>
<feature type="compositionally biased region" description="Acidic residues" evidence="1">
    <location>
        <begin position="129"/>
        <end position="152"/>
    </location>
</feature>
<feature type="region of interest" description="Disordered" evidence="1">
    <location>
        <begin position="124"/>
        <end position="161"/>
    </location>
</feature>
<dbReference type="AlphaFoldDB" id="A0A6N2BD32"/>